<feature type="transmembrane region" description="Helical" evidence="5">
    <location>
        <begin position="15"/>
        <end position="36"/>
    </location>
</feature>
<dbReference type="PANTHER" id="PTHR37955">
    <property type="entry name" value="TELLURITE RESISTANCE PROTEIN TEHA"/>
    <property type="match status" value="1"/>
</dbReference>
<dbReference type="PANTHER" id="PTHR37955:SF1">
    <property type="entry name" value="DEP DOMAIN-CONTAINING PROTEIN"/>
    <property type="match status" value="1"/>
</dbReference>
<name>A0A4R4A5P5_MARGR</name>
<dbReference type="Pfam" id="PF03595">
    <property type="entry name" value="SLAC1"/>
    <property type="match status" value="1"/>
</dbReference>
<comment type="caution">
    <text evidence="6">The sequence shown here is derived from an EMBL/GenBank/DDBJ whole genome shotgun (WGS) entry which is preliminary data.</text>
</comment>
<feature type="transmembrane region" description="Helical" evidence="5">
    <location>
        <begin position="210"/>
        <end position="227"/>
    </location>
</feature>
<evidence type="ECO:0000313" key="7">
    <source>
        <dbReference type="Proteomes" id="UP000295247"/>
    </source>
</evidence>
<feature type="transmembrane region" description="Helical" evidence="5">
    <location>
        <begin position="48"/>
        <end position="70"/>
    </location>
</feature>
<feature type="transmembrane region" description="Helical" evidence="5">
    <location>
        <begin position="91"/>
        <end position="109"/>
    </location>
</feature>
<feature type="transmembrane region" description="Helical" evidence="5">
    <location>
        <begin position="233"/>
        <end position="250"/>
    </location>
</feature>
<dbReference type="InterPro" id="IPR004695">
    <property type="entry name" value="SLAC1/Mae1/Ssu1/TehA"/>
</dbReference>
<feature type="transmembrane region" description="Helical" evidence="5">
    <location>
        <begin position="262"/>
        <end position="283"/>
    </location>
</feature>
<accession>A0A4R4A5P5</accession>
<dbReference type="Proteomes" id="UP000295247">
    <property type="component" value="Unassembled WGS sequence"/>
</dbReference>
<dbReference type="GO" id="GO:0005886">
    <property type="term" value="C:plasma membrane"/>
    <property type="evidence" value="ECO:0007669"/>
    <property type="project" value="TreeGrafter"/>
</dbReference>
<sequence>MDVQASSGDVPQGRLAFFPIPFFAMVMGMSGLTIGWEKAQHLLGLDLGITPWLVGFSSLLFLTLAVLYVAKLLRYPQAVLAELRHPVKLNFFPTISISLLLLAIAYLPLQPSVSRMLWFAGAGLHLVFTLYIVSAWMHQEHFKVQHMNPAWFIPAVGNVLVPIAGVPLGFESVSWFFFSVGVLFWLVLLTIIFNRVLFHNPIEDRLTPTLFILIAPPAVGFIAYTRLVDSLDTFALVLYFAAMFLTLLLFSQAGRFLRLRFFLSWWAYSFPLAAFSIASMVMAEQTEALFYRYFGVAMLTMLTGIIAILLWSTLRAVLRRGICVPGH</sequence>
<feature type="transmembrane region" description="Helical" evidence="5">
    <location>
        <begin position="289"/>
        <end position="311"/>
    </location>
</feature>
<keyword evidence="3 5" id="KW-1133">Transmembrane helix</keyword>
<evidence type="ECO:0000313" key="6">
    <source>
        <dbReference type="EMBL" id="TCW33391.1"/>
    </source>
</evidence>
<dbReference type="Gene3D" id="1.50.10.150">
    <property type="entry name" value="Voltage-dependent anion channel"/>
    <property type="match status" value="1"/>
</dbReference>
<evidence type="ECO:0000256" key="1">
    <source>
        <dbReference type="ARBA" id="ARBA00004141"/>
    </source>
</evidence>
<keyword evidence="2 5" id="KW-0812">Transmembrane</keyword>
<feature type="transmembrane region" description="Helical" evidence="5">
    <location>
        <begin position="149"/>
        <end position="170"/>
    </location>
</feature>
<reference evidence="6 7" key="1">
    <citation type="submission" date="2019-03" db="EMBL/GenBank/DDBJ databases">
        <title>Genomic Encyclopedia of Type Strains, Phase IV (KMG-IV): sequencing the most valuable type-strain genomes for metagenomic binning, comparative biology and taxonomic classification.</title>
        <authorList>
            <person name="Goeker M."/>
        </authorList>
    </citation>
    <scope>NUCLEOTIDE SEQUENCE [LARGE SCALE GENOMIC DNA]</scope>
    <source>
        <strain evidence="6 7">DSM 203</strain>
    </source>
</reference>
<dbReference type="CDD" id="cd09323">
    <property type="entry name" value="TDT_SLAC1_like"/>
    <property type="match status" value="1"/>
</dbReference>
<dbReference type="EMBL" id="SMDC01000014">
    <property type="protein sequence ID" value="TCW33391.1"/>
    <property type="molecule type" value="Genomic_DNA"/>
</dbReference>
<gene>
    <name evidence="6" type="ORF">EDC29_11438</name>
</gene>
<dbReference type="RefSeq" id="WP_123141525.1">
    <property type="nucleotide sequence ID" value="NZ_NRRH01000005.1"/>
</dbReference>
<proteinExistence type="predicted"/>
<dbReference type="InterPro" id="IPR038665">
    <property type="entry name" value="Voltage-dep_anion_channel_sf"/>
</dbReference>
<evidence type="ECO:0000256" key="2">
    <source>
        <dbReference type="ARBA" id="ARBA00022692"/>
    </source>
</evidence>
<feature type="transmembrane region" description="Helical" evidence="5">
    <location>
        <begin position="115"/>
        <end position="137"/>
    </location>
</feature>
<dbReference type="AlphaFoldDB" id="A0A4R4A5P5"/>
<evidence type="ECO:0000256" key="3">
    <source>
        <dbReference type="ARBA" id="ARBA00022989"/>
    </source>
</evidence>
<dbReference type="InterPro" id="IPR052951">
    <property type="entry name" value="Tellurite_res_ion_channel"/>
</dbReference>
<evidence type="ECO:0000256" key="4">
    <source>
        <dbReference type="ARBA" id="ARBA00023136"/>
    </source>
</evidence>
<evidence type="ECO:0000256" key="5">
    <source>
        <dbReference type="SAM" id="Phobius"/>
    </source>
</evidence>
<organism evidence="6 7">
    <name type="scientific">Marichromatium gracile</name>
    <name type="common">Chromatium gracile</name>
    <dbReference type="NCBI Taxonomy" id="1048"/>
    <lineage>
        <taxon>Bacteria</taxon>
        <taxon>Pseudomonadati</taxon>
        <taxon>Pseudomonadota</taxon>
        <taxon>Gammaproteobacteria</taxon>
        <taxon>Chromatiales</taxon>
        <taxon>Chromatiaceae</taxon>
        <taxon>Marichromatium</taxon>
    </lineage>
</organism>
<protein>
    <submittedName>
        <fullName evidence="6">Tellurite resistance protein</fullName>
    </submittedName>
</protein>
<keyword evidence="4 5" id="KW-0472">Membrane</keyword>
<dbReference type="GO" id="GO:0046583">
    <property type="term" value="F:monoatomic cation efflux transmembrane transporter activity"/>
    <property type="evidence" value="ECO:0007669"/>
    <property type="project" value="TreeGrafter"/>
</dbReference>
<comment type="subcellular location">
    <subcellularLocation>
        <location evidence="1">Membrane</location>
        <topology evidence="1">Multi-pass membrane protein</topology>
    </subcellularLocation>
</comment>
<feature type="transmembrane region" description="Helical" evidence="5">
    <location>
        <begin position="176"/>
        <end position="198"/>
    </location>
</feature>